<feature type="region of interest" description="Disordered" evidence="1">
    <location>
        <begin position="218"/>
        <end position="337"/>
    </location>
</feature>
<dbReference type="RefSeq" id="WP_393014016.1">
    <property type="nucleotide sequence ID" value="NZ_JAZAQF010000078.1"/>
</dbReference>
<sequence>MVSHWLLADSLAPAWSRSRSVALRRFTVLALAIALGGGLAACGGSANNANNANNPTNNGIVNQRAAAPAVAGNYPVQQASYNNSTGEYTLMLLNAPPGMSPYRVSNLQMAQIPEAEAKAGKTSYLAVSSPTSPPVLHLLPTFKIEMLSGEPTQVQQAGVQPTYWQPMQHGGELEIDLDFHQPYYYVPPPYRSGSVLTGFGGYGGTYEQAAGQYQQRYNAPPAPVQNRNFRTTQNLRPSPANSPTRSPSPSPTSRSSGFGSNTSGSSPAATPSTTPDSTTTATPSSATRSPSRDRSRSTGAGFGSSTFRSSGSSARERSRSSGSSSRRSGFGSSGRRR</sequence>
<feature type="compositionally biased region" description="Low complexity" evidence="1">
    <location>
        <begin position="297"/>
        <end position="313"/>
    </location>
</feature>
<evidence type="ECO:0000313" key="3">
    <source>
        <dbReference type="Proteomes" id="UP001604335"/>
    </source>
</evidence>
<feature type="compositionally biased region" description="Polar residues" evidence="1">
    <location>
        <begin position="225"/>
        <end position="235"/>
    </location>
</feature>
<proteinExistence type="predicted"/>
<name>A0ABW7CBS5_9CYAN</name>
<feature type="compositionally biased region" description="Low complexity" evidence="1">
    <location>
        <begin position="320"/>
        <end position="330"/>
    </location>
</feature>
<keyword evidence="3" id="KW-1185">Reference proteome</keyword>
<comment type="caution">
    <text evidence="2">The sequence shown here is derived from an EMBL/GenBank/DDBJ whole genome shotgun (WGS) entry which is preliminary data.</text>
</comment>
<protein>
    <submittedName>
        <fullName evidence="2">Uncharacterized protein</fullName>
    </submittedName>
</protein>
<dbReference type="Proteomes" id="UP001604335">
    <property type="component" value="Unassembled WGS sequence"/>
</dbReference>
<gene>
    <name evidence="2" type="ORF">VPK24_13110</name>
</gene>
<feature type="compositionally biased region" description="Low complexity" evidence="1">
    <location>
        <begin position="236"/>
        <end position="289"/>
    </location>
</feature>
<dbReference type="EMBL" id="JAZAQF010000078">
    <property type="protein sequence ID" value="MFG3818584.1"/>
    <property type="molecule type" value="Genomic_DNA"/>
</dbReference>
<evidence type="ECO:0000313" key="2">
    <source>
        <dbReference type="EMBL" id="MFG3818584.1"/>
    </source>
</evidence>
<reference evidence="3" key="1">
    <citation type="journal article" date="2024" name="Algal Res.">
        <title>Biochemical, toxicological and genomic investigation of a high-biomass producing Limnothrix strain isolated from Italian shallow drinking water reservoir.</title>
        <authorList>
            <person name="Simonazzi M."/>
            <person name="Shishido T.K."/>
            <person name="Delbaje E."/>
            <person name="Wahlsten M."/>
            <person name="Fewer D.P."/>
            <person name="Sivonen K."/>
            <person name="Pezzolesi L."/>
            <person name="Pistocchi R."/>
        </authorList>
    </citation>
    <scope>NUCLEOTIDE SEQUENCE [LARGE SCALE GENOMIC DNA]</scope>
    <source>
        <strain evidence="3">LRLZ20PSL1</strain>
    </source>
</reference>
<organism evidence="2 3">
    <name type="scientific">Limnothrix redekei LRLZ20PSL1</name>
    <dbReference type="NCBI Taxonomy" id="3112953"/>
    <lineage>
        <taxon>Bacteria</taxon>
        <taxon>Bacillati</taxon>
        <taxon>Cyanobacteriota</taxon>
        <taxon>Cyanophyceae</taxon>
        <taxon>Pseudanabaenales</taxon>
        <taxon>Pseudanabaenaceae</taxon>
        <taxon>Limnothrix</taxon>
    </lineage>
</organism>
<accession>A0ABW7CBS5</accession>
<evidence type="ECO:0000256" key="1">
    <source>
        <dbReference type="SAM" id="MobiDB-lite"/>
    </source>
</evidence>